<evidence type="ECO:0000313" key="1">
    <source>
        <dbReference type="EMBL" id="MBD8081105.1"/>
    </source>
</evidence>
<dbReference type="EMBL" id="JACYFS010000001">
    <property type="protein sequence ID" value="MBD8081105.1"/>
    <property type="molecule type" value="Genomic_DNA"/>
</dbReference>
<evidence type="ECO:0000313" key="2">
    <source>
        <dbReference type="Proteomes" id="UP000637299"/>
    </source>
</evidence>
<reference evidence="1 2" key="1">
    <citation type="submission" date="2020-09" db="EMBL/GenBank/DDBJ databases">
        <title>Genome seq and assembly of Chryseobacterium sp.</title>
        <authorList>
            <person name="Chhetri G."/>
        </authorList>
    </citation>
    <scope>NUCLEOTIDE SEQUENCE [LARGE SCALE GENOMIC DNA]</scope>
    <source>
        <strain evidence="1 2">GCR10</strain>
    </source>
</reference>
<protein>
    <submittedName>
        <fullName evidence="1">Uncharacterized protein</fullName>
    </submittedName>
</protein>
<organism evidence="1 2">
    <name type="scientific">Chryseobacterium caseinilyticum</name>
    <dbReference type="NCBI Taxonomy" id="2771428"/>
    <lineage>
        <taxon>Bacteria</taxon>
        <taxon>Pseudomonadati</taxon>
        <taxon>Bacteroidota</taxon>
        <taxon>Flavobacteriia</taxon>
        <taxon>Flavobacteriales</taxon>
        <taxon>Weeksellaceae</taxon>
        <taxon>Chryseobacterium group</taxon>
        <taxon>Chryseobacterium</taxon>
    </lineage>
</organism>
<keyword evidence="2" id="KW-1185">Reference proteome</keyword>
<comment type="caution">
    <text evidence="1">The sequence shown here is derived from an EMBL/GenBank/DDBJ whole genome shotgun (WGS) entry which is preliminary data.</text>
</comment>
<dbReference type="RefSeq" id="WP_191734921.1">
    <property type="nucleotide sequence ID" value="NZ_JACYFS010000001.1"/>
</dbReference>
<proteinExistence type="predicted"/>
<gene>
    <name evidence="1" type="ORF">IC610_01575</name>
</gene>
<dbReference type="Proteomes" id="UP000637299">
    <property type="component" value="Unassembled WGS sequence"/>
</dbReference>
<name>A0ABR8Z792_9FLAO</name>
<sequence>MGDILYVRESFCVSNDMMRGKFLYKAKVEKESSLKLKYKPSIHMPREAARQFIKILSVRLERLQNISKTDAIAEGILPLTMSKAQLIEMGQQYLDYSKPPEFLNEGLDPVSSFKSLWQKINGKKIPWNENPFVWVYEYELCEKPINFLTT</sequence>
<accession>A0ABR8Z792</accession>